<evidence type="ECO:0000256" key="12">
    <source>
        <dbReference type="ARBA" id="ARBA00023139"/>
    </source>
</evidence>
<evidence type="ECO:0000313" key="18">
    <source>
        <dbReference type="Proteomes" id="UP000184520"/>
    </source>
</evidence>
<dbReference type="RefSeq" id="WP_073324981.1">
    <property type="nucleotide sequence ID" value="NZ_FQWD01000007.1"/>
</dbReference>
<keyword evidence="4" id="KW-1134">Transmembrane beta strand</keyword>
<dbReference type="InterPro" id="IPR054765">
    <property type="entry name" value="SLBB_dom"/>
</dbReference>
<keyword evidence="7" id="KW-0732">Signal</keyword>
<keyword evidence="3" id="KW-0813">Transport</keyword>
<dbReference type="GO" id="GO:0015288">
    <property type="term" value="F:porin activity"/>
    <property type="evidence" value="ECO:0007669"/>
    <property type="project" value="UniProtKB-KW"/>
</dbReference>
<evidence type="ECO:0000256" key="13">
    <source>
        <dbReference type="ARBA" id="ARBA00023237"/>
    </source>
</evidence>
<evidence type="ECO:0000256" key="7">
    <source>
        <dbReference type="ARBA" id="ARBA00022729"/>
    </source>
</evidence>
<keyword evidence="5" id="KW-0762">Sugar transport</keyword>
<dbReference type="Proteomes" id="UP000184520">
    <property type="component" value="Unassembled WGS sequence"/>
</dbReference>
<keyword evidence="14" id="KW-0449">Lipoprotein</keyword>
<reference evidence="18" key="1">
    <citation type="submission" date="2016-11" db="EMBL/GenBank/DDBJ databases">
        <authorList>
            <person name="Varghese N."/>
            <person name="Submissions S."/>
        </authorList>
    </citation>
    <scope>NUCLEOTIDE SEQUENCE [LARGE SCALE GENOMIC DNA]</scope>
    <source>
        <strain evidence="18">CGMCC 1.8995</strain>
    </source>
</reference>
<keyword evidence="8" id="KW-0625">Polysaccharide transport</keyword>
<dbReference type="GO" id="GO:0046930">
    <property type="term" value="C:pore complex"/>
    <property type="evidence" value="ECO:0007669"/>
    <property type="project" value="UniProtKB-KW"/>
</dbReference>
<evidence type="ECO:0000256" key="9">
    <source>
        <dbReference type="ARBA" id="ARBA00023065"/>
    </source>
</evidence>
<dbReference type="AlphaFoldDB" id="A0A1M5R4H1"/>
<dbReference type="Pfam" id="PF22461">
    <property type="entry name" value="SLBB_2"/>
    <property type="match status" value="1"/>
</dbReference>
<proteinExistence type="inferred from homology"/>
<keyword evidence="6" id="KW-0812">Transmembrane</keyword>
<evidence type="ECO:0000256" key="2">
    <source>
        <dbReference type="ARBA" id="ARBA00009450"/>
    </source>
</evidence>
<evidence type="ECO:0000256" key="5">
    <source>
        <dbReference type="ARBA" id="ARBA00022597"/>
    </source>
</evidence>
<evidence type="ECO:0000256" key="14">
    <source>
        <dbReference type="ARBA" id="ARBA00023288"/>
    </source>
</evidence>
<keyword evidence="10" id="KW-0626">Porin</keyword>
<keyword evidence="9" id="KW-0406">Ion transport</keyword>
<dbReference type="STRING" id="634436.SAMN05216361_4034"/>
<keyword evidence="13" id="KW-0998">Cell outer membrane</keyword>
<sequence>MEVKQRVNRNTFRNSCCAMLAVLSIGLITGCSSPYSPVAVEANPQVVESLQRFTRDYTLQAGDQVEVYVYRHPDFSKTVTIRPDGYLTLPVLDDIKAAGLTPMELDRLVTKALSVRLKEPEVSVFVENVVEPMVYVHGEVQVASAIPIRKAKTVAQALAQVGGIKREAKVEQLAVIRLHKDGHLRAITLELANHSQSSYFLAMQNIRLLPEDIIFVPESHRSQFVRAIQDFINTPLTGVNQVLAPYFQFRLIEELDDVNETTEVIIN</sequence>
<evidence type="ECO:0000313" key="17">
    <source>
        <dbReference type="EMBL" id="SHH21068.1"/>
    </source>
</evidence>
<dbReference type="GO" id="GO:0015159">
    <property type="term" value="F:polysaccharide transmembrane transporter activity"/>
    <property type="evidence" value="ECO:0007669"/>
    <property type="project" value="InterPro"/>
</dbReference>
<evidence type="ECO:0000259" key="16">
    <source>
        <dbReference type="Pfam" id="PF22461"/>
    </source>
</evidence>
<dbReference type="InterPro" id="IPR003715">
    <property type="entry name" value="Poly_export_N"/>
</dbReference>
<dbReference type="Pfam" id="PF02563">
    <property type="entry name" value="Poly_export"/>
    <property type="match status" value="1"/>
</dbReference>
<comment type="similarity">
    <text evidence="2">Belongs to the BexD/CtrA/VexA family.</text>
</comment>
<evidence type="ECO:0000256" key="1">
    <source>
        <dbReference type="ARBA" id="ARBA00004571"/>
    </source>
</evidence>
<dbReference type="Gene3D" id="3.10.560.10">
    <property type="entry name" value="Outer membrane lipoprotein wza domain like"/>
    <property type="match status" value="1"/>
</dbReference>
<keyword evidence="18" id="KW-1185">Reference proteome</keyword>
<dbReference type="InterPro" id="IPR049712">
    <property type="entry name" value="Poly_export"/>
</dbReference>
<evidence type="ECO:0000256" key="8">
    <source>
        <dbReference type="ARBA" id="ARBA00023047"/>
    </source>
</evidence>
<protein>
    <submittedName>
        <fullName evidence="17">Polysaccharide export outer membrane protein</fullName>
    </submittedName>
</protein>
<dbReference type="GO" id="GO:0006811">
    <property type="term" value="P:monoatomic ion transport"/>
    <property type="evidence" value="ECO:0007669"/>
    <property type="project" value="UniProtKB-KW"/>
</dbReference>
<evidence type="ECO:0000256" key="4">
    <source>
        <dbReference type="ARBA" id="ARBA00022452"/>
    </source>
</evidence>
<dbReference type="PROSITE" id="PS51257">
    <property type="entry name" value="PROKAR_LIPOPROTEIN"/>
    <property type="match status" value="1"/>
</dbReference>
<dbReference type="EMBL" id="FQWD01000007">
    <property type="protein sequence ID" value="SHH21068.1"/>
    <property type="molecule type" value="Genomic_DNA"/>
</dbReference>
<dbReference type="Gene3D" id="3.30.1950.10">
    <property type="entry name" value="wza like domain"/>
    <property type="match status" value="1"/>
</dbReference>
<dbReference type="PANTHER" id="PTHR33619:SF3">
    <property type="entry name" value="POLYSACCHARIDE EXPORT PROTEIN GFCE-RELATED"/>
    <property type="match status" value="1"/>
</dbReference>
<evidence type="ECO:0000256" key="3">
    <source>
        <dbReference type="ARBA" id="ARBA00022448"/>
    </source>
</evidence>
<dbReference type="GO" id="GO:0009279">
    <property type="term" value="C:cell outer membrane"/>
    <property type="evidence" value="ECO:0007669"/>
    <property type="project" value="UniProtKB-SubCell"/>
</dbReference>
<evidence type="ECO:0000259" key="15">
    <source>
        <dbReference type="Pfam" id="PF02563"/>
    </source>
</evidence>
<keyword evidence="11" id="KW-0472">Membrane</keyword>
<keyword evidence="12" id="KW-0564">Palmitate</keyword>
<evidence type="ECO:0000256" key="11">
    <source>
        <dbReference type="ARBA" id="ARBA00023136"/>
    </source>
</evidence>
<comment type="subcellular location">
    <subcellularLocation>
        <location evidence="1">Cell outer membrane</location>
        <topology evidence="1">Multi-pass membrane protein</topology>
    </subcellularLocation>
</comment>
<gene>
    <name evidence="17" type="ORF">SAMN05216361_4034</name>
</gene>
<feature type="domain" description="SLBB" evidence="16">
    <location>
        <begin position="134"/>
        <end position="216"/>
    </location>
</feature>
<dbReference type="PANTHER" id="PTHR33619">
    <property type="entry name" value="POLYSACCHARIDE EXPORT PROTEIN GFCE-RELATED"/>
    <property type="match status" value="1"/>
</dbReference>
<name>A0A1M5R4H1_9ALTE</name>
<organism evidence="17 18">
    <name type="scientific">Marisediminitalea aggregata</name>
    <dbReference type="NCBI Taxonomy" id="634436"/>
    <lineage>
        <taxon>Bacteria</taxon>
        <taxon>Pseudomonadati</taxon>
        <taxon>Pseudomonadota</taxon>
        <taxon>Gammaproteobacteria</taxon>
        <taxon>Alteromonadales</taxon>
        <taxon>Alteromonadaceae</taxon>
        <taxon>Marisediminitalea</taxon>
    </lineage>
</organism>
<evidence type="ECO:0000256" key="10">
    <source>
        <dbReference type="ARBA" id="ARBA00023114"/>
    </source>
</evidence>
<accession>A0A1M5R4H1</accession>
<feature type="domain" description="Polysaccharide export protein N-terminal" evidence="15">
    <location>
        <begin position="54"/>
        <end position="126"/>
    </location>
</feature>
<evidence type="ECO:0000256" key="6">
    <source>
        <dbReference type="ARBA" id="ARBA00022692"/>
    </source>
</evidence>